<feature type="compositionally biased region" description="Polar residues" evidence="5">
    <location>
        <begin position="53"/>
        <end position="62"/>
    </location>
</feature>
<dbReference type="InterPro" id="IPR038896">
    <property type="entry name" value="RNF170"/>
</dbReference>
<dbReference type="EMBL" id="JAVXUO010003110">
    <property type="protein sequence ID" value="KAK2966671.1"/>
    <property type="molecule type" value="Genomic_DNA"/>
</dbReference>
<dbReference type="InterPro" id="IPR001841">
    <property type="entry name" value="Znf_RING"/>
</dbReference>
<organism evidence="8 9">
    <name type="scientific">Escallonia rubra</name>
    <dbReference type="NCBI Taxonomy" id="112253"/>
    <lineage>
        <taxon>Eukaryota</taxon>
        <taxon>Viridiplantae</taxon>
        <taxon>Streptophyta</taxon>
        <taxon>Embryophyta</taxon>
        <taxon>Tracheophyta</taxon>
        <taxon>Spermatophyta</taxon>
        <taxon>Magnoliopsida</taxon>
        <taxon>eudicotyledons</taxon>
        <taxon>Gunneridae</taxon>
        <taxon>Pentapetalae</taxon>
        <taxon>asterids</taxon>
        <taxon>campanulids</taxon>
        <taxon>Escalloniales</taxon>
        <taxon>Escalloniaceae</taxon>
        <taxon>Escallonia</taxon>
    </lineage>
</organism>
<evidence type="ECO:0000313" key="8">
    <source>
        <dbReference type="EMBL" id="KAK2966671.1"/>
    </source>
</evidence>
<dbReference type="GO" id="GO:0061630">
    <property type="term" value="F:ubiquitin protein ligase activity"/>
    <property type="evidence" value="ECO:0007669"/>
    <property type="project" value="InterPro"/>
</dbReference>
<dbReference type="InterPro" id="IPR013083">
    <property type="entry name" value="Znf_RING/FYVE/PHD"/>
</dbReference>
<feature type="transmembrane region" description="Helical" evidence="6">
    <location>
        <begin position="204"/>
        <end position="222"/>
    </location>
</feature>
<evidence type="ECO:0000256" key="4">
    <source>
        <dbReference type="PROSITE-ProRule" id="PRU00175"/>
    </source>
</evidence>
<keyword evidence="3" id="KW-0862">Zinc</keyword>
<keyword evidence="9" id="KW-1185">Reference proteome</keyword>
<gene>
    <name evidence="8" type="ORF">RJ640_002369</name>
</gene>
<evidence type="ECO:0000256" key="3">
    <source>
        <dbReference type="ARBA" id="ARBA00022833"/>
    </source>
</evidence>
<protein>
    <recommendedName>
        <fullName evidence="7">RING-type domain-containing protein</fullName>
    </recommendedName>
</protein>
<evidence type="ECO:0000259" key="7">
    <source>
        <dbReference type="PROSITE" id="PS50089"/>
    </source>
</evidence>
<evidence type="ECO:0000256" key="2">
    <source>
        <dbReference type="ARBA" id="ARBA00022771"/>
    </source>
</evidence>
<evidence type="ECO:0000256" key="5">
    <source>
        <dbReference type="SAM" id="MobiDB-lite"/>
    </source>
</evidence>
<dbReference type="SMART" id="SM00184">
    <property type="entry name" value="RING"/>
    <property type="match status" value="1"/>
</dbReference>
<keyword evidence="2 4" id="KW-0863">Zinc-finger</keyword>
<accession>A0AA88QRE0</accession>
<keyword evidence="6" id="KW-0472">Membrane</keyword>
<feature type="domain" description="RING-type" evidence="7">
    <location>
        <begin position="81"/>
        <end position="124"/>
    </location>
</feature>
<dbReference type="Proteomes" id="UP001187471">
    <property type="component" value="Unassembled WGS sequence"/>
</dbReference>
<sequence length="268" mass="30130">MNILSRVQITVRNRWNRSPDSTQTDPIAVTEACNPVAGATPDTEESTEKRNSPESPSTSTSLAIVEKKVETNDGPPVDDCCPICFGNFNHPCRAPCGHWYCGGCILQYWNHVSAFRPCKCPMCSRQITKLTPEASLYCQQEVEVTLVLKNVHAYNRLFVGGVYGLMLVGSLHLFIKVLQLPLFIKRGFQGMMDPDRAPGYLQKLRLFAVVLGTLYTLGPFDFLPTGRIDAIDFFDLSAISLSFILYVVGLYLRRRRRRQVRQVAAIQH</sequence>
<feature type="compositionally biased region" description="Polar residues" evidence="5">
    <location>
        <begin position="15"/>
        <end position="25"/>
    </location>
</feature>
<comment type="caution">
    <text evidence="8">The sequence shown here is derived from an EMBL/GenBank/DDBJ whole genome shotgun (WGS) entry which is preliminary data.</text>
</comment>
<dbReference type="PROSITE" id="PS00518">
    <property type="entry name" value="ZF_RING_1"/>
    <property type="match status" value="1"/>
</dbReference>
<dbReference type="SUPFAM" id="SSF57850">
    <property type="entry name" value="RING/U-box"/>
    <property type="match status" value="1"/>
</dbReference>
<evidence type="ECO:0000256" key="1">
    <source>
        <dbReference type="ARBA" id="ARBA00022723"/>
    </source>
</evidence>
<name>A0AA88QRE0_9ASTE</name>
<dbReference type="InterPro" id="IPR027370">
    <property type="entry name" value="Znf-RING_euk"/>
</dbReference>
<evidence type="ECO:0000256" key="6">
    <source>
        <dbReference type="SAM" id="Phobius"/>
    </source>
</evidence>
<dbReference type="AlphaFoldDB" id="A0AA88QRE0"/>
<feature type="region of interest" description="Disordered" evidence="5">
    <location>
        <begin position="15"/>
        <end position="62"/>
    </location>
</feature>
<proteinExistence type="predicted"/>
<evidence type="ECO:0000313" key="9">
    <source>
        <dbReference type="Proteomes" id="UP001187471"/>
    </source>
</evidence>
<keyword evidence="6" id="KW-1133">Transmembrane helix</keyword>
<dbReference type="PROSITE" id="PS50089">
    <property type="entry name" value="ZF_RING_2"/>
    <property type="match status" value="1"/>
</dbReference>
<dbReference type="GO" id="GO:0008270">
    <property type="term" value="F:zinc ion binding"/>
    <property type="evidence" value="ECO:0007669"/>
    <property type="project" value="UniProtKB-KW"/>
</dbReference>
<dbReference type="Pfam" id="PF13445">
    <property type="entry name" value="zf-RING_UBOX"/>
    <property type="match status" value="1"/>
</dbReference>
<dbReference type="InterPro" id="IPR017907">
    <property type="entry name" value="Znf_RING_CS"/>
</dbReference>
<reference evidence="8" key="1">
    <citation type="submission" date="2022-12" db="EMBL/GenBank/DDBJ databases">
        <title>Draft genome assemblies for two species of Escallonia (Escalloniales).</title>
        <authorList>
            <person name="Chanderbali A."/>
            <person name="Dervinis C."/>
            <person name="Anghel I."/>
            <person name="Soltis D."/>
            <person name="Soltis P."/>
            <person name="Zapata F."/>
        </authorList>
    </citation>
    <scope>NUCLEOTIDE SEQUENCE</scope>
    <source>
        <strain evidence="8">UCBG92.1500</strain>
        <tissue evidence="8">Leaf</tissue>
    </source>
</reference>
<dbReference type="PANTHER" id="PTHR22894:SF4">
    <property type="entry name" value="E3 UBIQUITIN-PROTEIN LIGASE RNF170-LIKE ISOFORM X1"/>
    <property type="match status" value="1"/>
</dbReference>
<feature type="transmembrane region" description="Helical" evidence="6">
    <location>
        <begin position="234"/>
        <end position="252"/>
    </location>
</feature>
<feature type="transmembrane region" description="Helical" evidence="6">
    <location>
        <begin position="157"/>
        <end position="183"/>
    </location>
</feature>
<keyword evidence="6" id="KW-0812">Transmembrane</keyword>
<dbReference type="Gene3D" id="3.30.40.10">
    <property type="entry name" value="Zinc/RING finger domain, C3HC4 (zinc finger)"/>
    <property type="match status" value="1"/>
</dbReference>
<keyword evidence="1" id="KW-0479">Metal-binding</keyword>
<dbReference type="PANTHER" id="PTHR22894">
    <property type="entry name" value="RING-TYPE DOMAIN-CONTAINING PROTEIN"/>
    <property type="match status" value="1"/>
</dbReference>